<feature type="compositionally biased region" description="Basic and acidic residues" evidence="1">
    <location>
        <begin position="536"/>
        <end position="554"/>
    </location>
</feature>
<dbReference type="Pfam" id="PF13193">
    <property type="entry name" value="AMP-binding_C"/>
    <property type="match status" value="1"/>
</dbReference>
<dbReference type="Gene3D" id="3.40.50.12780">
    <property type="entry name" value="N-terminal domain of ligase-like"/>
    <property type="match status" value="1"/>
</dbReference>
<keyword evidence="4" id="KW-0436">Ligase</keyword>
<proteinExistence type="predicted"/>
<dbReference type="KEGG" id="haly:HYG82_20215"/>
<feature type="domain" description="AMP-binding enzyme C-terminal" evidence="3">
    <location>
        <begin position="449"/>
        <end position="521"/>
    </location>
</feature>
<evidence type="ECO:0000313" key="5">
    <source>
        <dbReference type="Proteomes" id="UP000509241"/>
    </source>
</evidence>
<dbReference type="Pfam" id="PF00501">
    <property type="entry name" value="AMP-binding"/>
    <property type="match status" value="1"/>
</dbReference>
<evidence type="ECO:0000256" key="1">
    <source>
        <dbReference type="SAM" id="MobiDB-lite"/>
    </source>
</evidence>
<dbReference type="EMBL" id="CP058601">
    <property type="protein sequence ID" value="QLG50993.1"/>
    <property type="molecule type" value="Genomic_DNA"/>
</dbReference>
<dbReference type="Gene3D" id="3.30.300.30">
    <property type="match status" value="1"/>
</dbReference>
<dbReference type="InterPro" id="IPR050237">
    <property type="entry name" value="ATP-dep_AMP-bd_enzyme"/>
</dbReference>
<dbReference type="AlphaFoldDB" id="A0A7D5GQ18"/>
<name>A0A7D5GQ18_9EURY</name>
<dbReference type="InterPro" id="IPR000873">
    <property type="entry name" value="AMP-dep_synth/lig_dom"/>
</dbReference>
<dbReference type="InterPro" id="IPR042099">
    <property type="entry name" value="ANL_N_sf"/>
</dbReference>
<protein>
    <submittedName>
        <fullName evidence="4">Acyl--CoA ligase</fullName>
    </submittedName>
</protein>
<reference evidence="4 5" key="1">
    <citation type="submission" date="2020-07" db="EMBL/GenBank/DDBJ databases">
        <authorList>
            <person name="Cui H."/>
        </authorList>
    </citation>
    <scope>NUCLEOTIDE SEQUENCE [LARGE SCALE GENOMIC DNA]</scope>
    <source>
        <strain evidence="4 5">YPL8</strain>
    </source>
</reference>
<dbReference type="GO" id="GO:0016878">
    <property type="term" value="F:acid-thiol ligase activity"/>
    <property type="evidence" value="ECO:0007669"/>
    <property type="project" value="UniProtKB-ARBA"/>
</dbReference>
<sequence length="554" mass="62099">MMDDYDYETVQETLHPQIREQESIKGVVETAAELWPERRYFTYAPTGETATFAEMNRRANLVANSLAEIGVQFGDRVGLYLKNRPEYITSILGCAKLGAIETPISWEYRAREVEHTLDSAGVSTIVAQSDELIMQNVTEVAADHDSVERVVAIDEEAYSRIEALEGVDTYLLGDLTKTVSESNPDVEVGYDDPTAILSTSGTTGLPKPAVLSNRSFLLGAKSFLGAPLPEDDVNYNSFPLFHANNQYYSMLSPLIAGREYVLSDRFSASKFMDEIARYDVTSINVLGGTPKILDSAYDEDDIPDNDLQIAIGPISTELWEHFEEKFDLTVVQLYSQTESPTLILNHPNKDEIEVGAIGKPMFPDLGHEVTLLDDDGNAVGPNEKGELIRTDPGAMIEYWNMPEKTEETLRDGVIYSGDIVRSDDEGYYYYVDRKKFMVRRSGENISAQEIENVIDEHPDVEESAIVPVPDDLRGEEVKALVKRNADDLEPEAVVSQVAGQLASYKVPRYVEFVDSFPRTPSERIKRVQLADEEAERDEHGWDREAKMSEWEVSV</sequence>
<dbReference type="PANTHER" id="PTHR43767:SF1">
    <property type="entry name" value="NONRIBOSOMAL PEPTIDE SYNTHASE PES1 (EUROFUNG)-RELATED"/>
    <property type="match status" value="1"/>
</dbReference>
<dbReference type="Proteomes" id="UP000509241">
    <property type="component" value="Chromosome"/>
</dbReference>
<feature type="region of interest" description="Disordered" evidence="1">
    <location>
        <begin position="527"/>
        <end position="554"/>
    </location>
</feature>
<evidence type="ECO:0000313" key="4">
    <source>
        <dbReference type="EMBL" id="QLG50993.1"/>
    </source>
</evidence>
<evidence type="ECO:0000259" key="3">
    <source>
        <dbReference type="Pfam" id="PF13193"/>
    </source>
</evidence>
<dbReference type="InterPro" id="IPR045851">
    <property type="entry name" value="AMP-bd_C_sf"/>
</dbReference>
<dbReference type="PANTHER" id="PTHR43767">
    <property type="entry name" value="LONG-CHAIN-FATTY-ACID--COA LIGASE"/>
    <property type="match status" value="1"/>
</dbReference>
<dbReference type="InterPro" id="IPR025110">
    <property type="entry name" value="AMP-bd_C"/>
</dbReference>
<dbReference type="OrthoDB" id="275266at2157"/>
<feature type="domain" description="AMP-dependent synthetase/ligase" evidence="2">
    <location>
        <begin position="29"/>
        <end position="399"/>
    </location>
</feature>
<dbReference type="RefSeq" id="WP_179264068.1">
    <property type="nucleotide sequence ID" value="NZ_CP058601.1"/>
</dbReference>
<evidence type="ECO:0000259" key="2">
    <source>
        <dbReference type="Pfam" id="PF00501"/>
    </source>
</evidence>
<dbReference type="GeneID" id="56035668"/>
<dbReference type="SUPFAM" id="SSF56801">
    <property type="entry name" value="Acetyl-CoA synthetase-like"/>
    <property type="match status" value="1"/>
</dbReference>
<accession>A0A7D5GQ18</accession>
<keyword evidence="5" id="KW-1185">Reference proteome</keyword>
<gene>
    <name evidence="4" type="ORF">HYG82_20215</name>
</gene>
<organism evidence="4 5">
    <name type="scientific">Natrinema halophilum</name>
    <dbReference type="NCBI Taxonomy" id="1699371"/>
    <lineage>
        <taxon>Archaea</taxon>
        <taxon>Methanobacteriati</taxon>
        <taxon>Methanobacteriota</taxon>
        <taxon>Stenosarchaea group</taxon>
        <taxon>Halobacteria</taxon>
        <taxon>Halobacteriales</taxon>
        <taxon>Natrialbaceae</taxon>
        <taxon>Natrinema</taxon>
    </lineage>
</organism>